<dbReference type="EMBL" id="JBHSMU010000007">
    <property type="protein sequence ID" value="MFC5459407.1"/>
    <property type="molecule type" value="Genomic_DNA"/>
</dbReference>
<feature type="transmembrane region" description="Helical" evidence="9">
    <location>
        <begin position="190"/>
        <end position="211"/>
    </location>
</feature>
<comment type="similarity">
    <text evidence="7">Belongs to the methyl-accepting chemotaxis (MCP) protein family.</text>
</comment>
<sequence length="526" mass="55419">MRNLFRLNISQKLGLLTICTGLGMAIVAACFLISERNLILDERSHGVRQAVEVATGIVERHREAAAAGTVPEADAKRAALADLKTLRYSGSEYFWVNDMQPRMMMHPTKPELDGQEIGQIADPHGLRLFSVAVDIVRKDGAGFISYMWPKPGEDAPVPKVSYVKGVAGWGWVIGSGVYMDTVGAVFWPRVLWFSAATLALSGLLMLFGVSLSRSIARPLTRAVTLARTVAAGDLTTVIDVRGSDETAHLLDALRDMNGSLNTIVGEVDVGIHAIASASAQIAAGNHDLAARTEQQAASLEETASSMEQLTSAVQQNAEHAREANRLAVSAAEVAVRGGSVVQQVVQTMESINTSSRKIVDIIGVIDGIAFQTNILALNAAVEAARAGEQGRGFAVVAGEVRTLAQRSAGAAKEIKALIDDSVSRVATGSALVRDAGATMDDIVTSVRQVHGIIADITAASEEQEAGIGQINQAIAEMDGVTQKNAALVEEAAASAEAMRQQASRLAEVVGVFKVAAGSEKRLLLAA</sequence>
<keyword evidence="2" id="KW-1003">Cell membrane</keyword>
<evidence type="ECO:0000313" key="13">
    <source>
        <dbReference type="Proteomes" id="UP001596050"/>
    </source>
</evidence>
<evidence type="ECO:0000256" key="9">
    <source>
        <dbReference type="SAM" id="Phobius"/>
    </source>
</evidence>
<dbReference type="Gene3D" id="1.10.287.950">
    <property type="entry name" value="Methyl-accepting chemotaxis protein"/>
    <property type="match status" value="1"/>
</dbReference>
<comment type="caution">
    <text evidence="12">The sequence shown here is derived from an EMBL/GenBank/DDBJ whole genome shotgun (WGS) entry which is preliminary data.</text>
</comment>
<evidence type="ECO:0000256" key="3">
    <source>
        <dbReference type="ARBA" id="ARBA00022481"/>
    </source>
</evidence>
<dbReference type="InterPro" id="IPR051310">
    <property type="entry name" value="MCP_chemotaxis"/>
</dbReference>
<dbReference type="PRINTS" id="PR00260">
    <property type="entry name" value="CHEMTRNSDUCR"/>
</dbReference>
<evidence type="ECO:0000256" key="2">
    <source>
        <dbReference type="ARBA" id="ARBA00022475"/>
    </source>
</evidence>
<feature type="transmembrane region" description="Helical" evidence="9">
    <location>
        <begin position="12"/>
        <end position="34"/>
    </location>
</feature>
<dbReference type="SMART" id="SM01049">
    <property type="entry name" value="Cache_2"/>
    <property type="match status" value="1"/>
</dbReference>
<dbReference type="Gene3D" id="3.30.450.20">
    <property type="entry name" value="PAS domain"/>
    <property type="match status" value="1"/>
</dbReference>
<dbReference type="Pfam" id="PF00015">
    <property type="entry name" value="MCPsignal"/>
    <property type="match status" value="1"/>
</dbReference>
<dbReference type="InterPro" id="IPR033480">
    <property type="entry name" value="sCache_2"/>
</dbReference>
<keyword evidence="5 9" id="KW-1133">Transmembrane helix</keyword>
<keyword evidence="4 9" id="KW-0812">Transmembrane</keyword>
<keyword evidence="3" id="KW-0488">Methylation</keyword>
<dbReference type="SMART" id="SM00283">
    <property type="entry name" value="MA"/>
    <property type="match status" value="1"/>
</dbReference>
<dbReference type="InterPro" id="IPR003660">
    <property type="entry name" value="HAMP_dom"/>
</dbReference>
<dbReference type="InterPro" id="IPR004089">
    <property type="entry name" value="MCPsignal_dom"/>
</dbReference>
<feature type="domain" description="HAMP" evidence="11">
    <location>
        <begin position="213"/>
        <end position="265"/>
    </location>
</feature>
<dbReference type="InterPro" id="IPR004090">
    <property type="entry name" value="Chemotax_Me-accpt_rcpt"/>
</dbReference>
<dbReference type="CDD" id="cd06225">
    <property type="entry name" value="HAMP"/>
    <property type="match status" value="1"/>
</dbReference>
<dbReference type="RefSeq" id="WP_379781239.1">
    <property type="nucleotide sequence ID" value="NZ_JBHSMU010000007.1"/>
</dbReference>
<comment type="subcellular location">
    <subcellularLocation>
        <location evidence="1">Cell membrane</location>
        <topology evidence="1">Multi-pass membrane protein</topology>
    </subcellularLocation>
</comment>
<keyword evidence="13" id="KW-1185">Reference proteome</keyword>
<name>A0ABW0L3F1_9BURK</name>
<accession>A0ABW0L3F1</accession>
<organism evidence="12 13">
    <name type="scientific">Massilia niabensis</name>
    <dbReference type="NCBI Taxonomy" id="544910"/>
    <lineage>
        <taxon>Bacteria</taxon>
        <taxon>Pseudomonadati</taxon>
        <taxon>Pseudomonadota</taxon>
        <taxon>Betaproteobacteria</taxon>
        <taxon>Burkholderiales</taxon>
        <taxon>Oxalobacteraceae</taxon>
        <taxon>Telluria group</taxon>
        <taxon>Massilia</taxon>
    </lineage>
</organism>
<dbReference type="SUPFAM" id="SSF58104">
    <property type="entry name" value="Methyl-accepting chemotaxis protein (MCP) signaling domain"/>
    <property type="match status" value="1"/>
</dbReference>
<evidence type="ECO:0000313" key="12">
    <source>
        <dbReference type="EMBL" id="MFC5459407.1"/>
    </source>
</evidence>
<protein>
    <submittedName>
        <fullName evidence="12">Methyl-accepting chemotaxis protein</fullName>
    </submittedName>
</protein>
<dbReference type="Proteomes" id="UP001596050">
    <property type="component" value="Unassembled WGS sequence"/>
</dbReference>
<dbReference type="PROSITE" id="PS50885">
    <property type="entry name" value="HAMP"/>
    <property type="match status" value="1"/>
</dbReference>
<evidence type="ECO:0000256" key="7">
    <source>
        <dbReference type="ARBA" id="ARBA00029447"/>
    </source>
</evidence>
<reference evidence="13" key="1">
    <citation type="journal article" date="2019" name="Int. J. Syst. Evol. Microbiol.">
        <title>The Global Catalogue of Microorganisms (GCM) 10K type strain sequencing project: providing services to taxonomists for standard genome sequencing and annotation.</title>
        <authorList>
            <consortium name="The Broad Institute Genomics Platform"/>
            <consortium name="The Broad Institute Genome Sequencing Center for Infectious Disease"/>
            <person name="Wu L."/>
            <person name="Ma J."/>
        </authorList>
    </citation>
    <scope>NUCLEOTIDE SEQUENCE [LARGE SCALE GENOMIC DNA]</scope>
    <source>
        <strain evidence="13">KACC 12649</strain>
    </source>
</reference>
<dbReference type="PROSITE" id="PS51257">
    <property type="entry name" value="PROKAR_LIPOPROTEIN"/>
    <property type="match status" value="1"/>
</dbReference>
<keyword evidence="6 9" id="KW-0472">Membrane</keyword>
<proteinExistence type="inferred from homology"/>
<evidence type="ECO:0000256" key="5">
    <source>
        <dbReference type="ARBA" id="ARBA00022989"/>
    </source>
</evidence>
<evidence type="ECO:0000256" key="6">
    <source>
        <dbReference type="ARBA" id="ARBA00023136"/>
    </source>
</evidence>
<dbReference type="PANTHER" id="PTHR43531">
    <property type="entry name" value="PROTEIN ICFG"/>
    <property type="match status" value="1"/>
</dbReference>
<feature type="domain" description="Methyl-accepting transducer" evidence="10">
    <location>
        <begin position="270"/>
        <end position="499"/>
    </location>
</feature>
<evidence type="ECO:0000259" key="10">
    <source>
        <dbReference type="PROSITE" id="PS50111"/>
    </source>
</evidence>
<evidence type="ECO:0000259" key="11">
    <source>
        <dbReference type="PROSITE" id="PS50885"/>
    </source>
</evidence>
<dbReference type="CDD" id="cd11386">
    <property type="entry name" value="MCP_signal"/>
    <property type="match status" value="1"/>
</dbReference>
<keyword evidence="8" id="KW-0807">Transducer</keyword>
<dbReference type="PANTHER" id="PTHR43531:SF14">
    <property type="entry name" value="METHYL-ACCEPTING CHEMOTAXIS PROTEIN I-RELATED"/>
    <property type="match status" value="1"/>
</dbReference>
<dbReference type="PROSITE" id="PS50111">
    <property type="entry name" value="CHEMOTAXIS_TRANSDUC_2"/>
    <property type="match status" value="1"/>
</dbReference>
<evidence type="ECO:0000256" key="8">
    <source>
        <dbReference type="PROSITE-ProRule" id="PRU00284"/>
    </source>
</evidence>
<dbReference type="Pfam" id="PF17200">
    <property type="entry name" value="sCache_2"/>
    <property type="match status" value="1"/>
</dbReference>
<evidence type="ECO:0000256" key="4">
    <source>
        <dbReference type="ARBA" id="ARBA00022692"/>
    </source>
</evidence>
<dbReference type="Pfam" id="PF00672">
    <property type="entry name" value="HAMP"/>
    <property type="match status" value="1"/>
</dbReference>
<evidence type="ECO:0000256" key="1">
    <source>
        <dbReference type="ARBA" id="ARBA00004651"/>
    </source>
</evidence>
<dbReference type="SMART" id="SM00304">
    <property type="entry name" value="HAMP"/>
    <property type="match status" value="1"/>
</dbReference>
<gene>
    <name evidence="12" type="ORF">ACFPN5_06260</name>
</gene>